<accession>A0ABY9TCT8</accession>
<feature type="region of interest" description="Disordered" evidence="1">
    <location>
        <begin position="1"/>
        <end position="20"/>
    </location>
</feature>
<name>A0ABY9TCT8_BREBE</name>
<keyword evidence="2" id="KW-0614">Plasmid</keyword>
<dbReference type="EMBL" id="CP134052">
    <property type="protein sequence ID" value="WNC17917.1"/>
    <property type="molecule type" value="Genomic_DNA"/>
</dbReference>
<proteinExistence type="predicted"/>
<gene>
    <name evidence="2" type="ORF">RGB73_30140</name>
</gene>
<evidence type="ECO:0000256" key="1">
    <source>
        <dbReference type="SAM" id="MobiDB-lite"/>
    </source>
</evidence>
<keyword evidence="3" id="KW-1185">Reference proteome</keyword>
<dbReference type="Proteomes" id="UP001256827">
    <property type="component" value="Plasmid pBbsI"/>
</dbReference>
<protein>
    <submittedName>
        <fullName evidence="2">Uncharacterized protein</fullName>
    </submittedName>
</protein>
<dbReference type="RefSeq" id="WP_310774714.1">
    <property type="nucleotide sequence ID" value="NZ_CP134052.1"/>
</dbReference>
<sequence>MKRREGEREKELRKVRSDKKKQLRPWLPGTLLAEMKSLKKFLNEPSLAATLESVLNKTLINRTFIDYVKPSMYRSISLPISSDGAYRFTLIANQNIECMADELYKRIKEGITKRSSFFVTKDVAENYIHPLTSGLNISADGLATIALDYAVTCLLPSIAPGYKNKYHGPSSNEPDRKTSGSA</sequence>
<feature type="compositionally biased region" description="Basic and acidic residues" evidence="1">
    <location>
        <begin position="1"/>
        <end position="15"/>
    </location>
</feature>
<geneLocation type="plasmid" evidence="2 3">
    <name>pBbsI</name>
</geneLocation>
<reference evidence="2 3" key="1">
    <citation type="submission" date="2023-09" db="EMBL/GenBank/DDBJ databases">
        <title>Complete Genome and Methylome dissection of Bacillus brevis NEB573 original source of BbsI restriction endonuclease.</title>
        <authorList>
            <person name="Fomenkov A."/>
            <person name="Roberts R.D."/>
        </authorList>
    </citation>
    <scope>NUCLEOTIDE SEQUENCE [LARGE SCALE GENOMIC DNA]</scope>
    <source>
        <strain evidence="2 3">NEB573</strain>
        <plasmid evidence="2 3">pBbsI</plasmid>
    </source>
</reference>
<evidence type="ECO:0000313" key="2">
    <source>
        <dbReference type="EMBL" id="WNC17917.1"/>
    </source>
</evidence>
<organism evidence="2 3">
    <name type="scientific">Brevibacillus brevis</name>
    <name type="common">Bacillus brevis</name>
    <dbReference type="NCBI Taxonomy" id="1393"/>
    <lineage>
        <taxon>Bacteria</taxon>
        <taxon>Bacillati</taxon>
        <taxon>Bacillota</taxon>
        <taxon>Bacilli</taxon>
        <taxon>Bacillales</taxon>
        <taxon>Paenibacillaceae</taxon>
        <taxon>Brevibacillus</taxon>
    </lineage>
</organism>
<evidence type="ECO:0000313" key="3">
    <source>
        <dbReference type="Proteomes" id="UP001256827"/>
    </source>
</evidence>